<dbReference type="PIRSF" id="PIRSF002419">
    <property type="entry name" value="Tetraspanin"/>
    <property type="match status" value="1"/>
</dbReference>
<accession>A0A833ZS63</accession>
<protein>
    <recommendedName>
        <fullName evidence="6">Tetraspanin</fullName>
    </recommendedName>
</protein>
<dbReference type="EMBL" id="JABVXQ010000008">
    <property type="protein sequence ID" value="KAF6097933.1"/>
    <property type="molecule type" value="Genomic_DNA"/>
</dbReference>
<dbReference type="InterPro" id="IPR018499">
    <property type="entry name" value="Tetraspanin/Peripherin"/>
</dbReference>
<keyword evidence="4 6" id="KW-1133">Transmembrane helix</keyword>
<reference evidence="7 8" key="1">
    <citation type="journal article" date="2020" name="Nature">
        <title>Six reference-quality genomes reveal evolution of bat adaptations.</title>
        <authorList>
            <person name="Jebb D."/>
            <person name="Huang Z."/>
            <person name="Pippel M."/>
            <person name="Hughes G.M."/>
            <person name="Lavrichenko K."/>
            <person name="Devanna P."/>
            <person name="Winkler S."/>
            <person name="Jermiin L.S."/>
            <person name="Skirmuntt E.C."/>
            <person name="Katzourakis A."/>
            <person name="Burkitt-Gray L."/>
            <person name="Ray D.A."/>
            <person name="Sullivan K.A.M."/>
            <person name="Roscito J.G."/>
            <person name="Kirilenko B.M."/>
            <person name="Davalos L.M."/>
            <person name="Corthals A.P."/>
            <person name="Power M.L."/>
            <person name="Jones G."/>
            <person name="Ransome R.D."/>
            <person name="Dechmann D.K.N."/>
            <person name="Locatelli A.G."/>
            <person name="Puechmaille S.J."/>
            <person name="Fedrigo O."/>
            <person name="Jarvis E.D."/>
            <person name="Hiller M."/>
            <person name="Vernes S.C."/>
            <person name="Myers E.W."/>
            <person name="Teeling E.C."/>
        </authorList>
    </citation>
    <scope>NUCLEOTIDE SEQUENCE [LARGE SCALE GENOMIC DNA]</scope>
    <source>
        <strain evidence="7">Bat1K_MPI-CBG_1</strain>
    </source>
</reference>
<evidence type="ECO:0000256" key="6">
    <source>
        <dbReference type="RuleBase" id="RU361218"/>
    </source>
</evidence>
<dbReference type="AlphaFoldDB" id="A0A833ZS63"/>
<dbReference type="SUPFAM" id="SSF48652">
    <property type="entry name" value="Tetraspanin"/>
    <property type="match status" value="1"/>
</dbReference>
<dbReference type="PRINTS" id="PR00259">
    <property type="entry name" value="TMFOUR"/>
</dbReference>
<comment type="subcellular location">
    <subcellularLocation>
        <location evidence="1 6">Membrane</location>
        <topology evidence="1 6">Multi-pass membrane protein</topology>
    </subcellularLocation>
</comment>
<evidence type="ECO:0000256" key="2">
    <source>
        <dbReference type="ARBA" id="ARBA00006840"/>
    </source>
</evidence>
<dbReference type="InterPro" id="IPR000301">
    <property type="entry name" value="Tetraspanin_animals"/>
</dbReference>
<evidence type="ECO:0000256" key="4">
    <source>
        <dbReference type="ARBA" id="ARBA00022989"/>
    </source>
</evidence>
<comment type="similarity">
    <text evidence="2 6">Belongs to the tetraspanin (TM4SF) family.</text>
</comment>
<organism evidence="7 8">
    <name type="scientific">Phyllostomus discolor</name>
    <name type="common">pale spear-nosed bat</name>
    <dbReference type="NCBI Taxonomy" id="89673"/>
    <lineage>
        <taxon>Eukaryota</taxon>
        <taxon>Metazoa</taxon>
        <taxon>Chordata</taxon>
        <taxon>Craniata</taxon>
        <taxon>Vertebrata</taxon>
        <taxon>Euteleostomi</taxon>
        <taxon>Mammalia</taxon>
        <taxon>Eutheria</taxon>
        <taxon>Laurasiatheria</taxon>
        <taxon>Chiroptera</taxon>
        <taxon>Yangochiroptera</taxon>
        <taxon>Phyllostomidae</taxon>
        <taxon>Phyllostominae</taxon>
        <taxon>Phyllostomus</taxon>
    </lineage>
</organism>
<evidence type="ECO:0000256" key="5">
    <source>
        <dbReference type="ARBA" id="ARBA00023136"/>
    </source>
</evidence>
<sequence length="235" mass="25687">MAENHTYCSFLKKLSIFLNGFIAMSGVALIGLGIYVKFKGAALTGVLGLSPTNLLHVTHLCLVLGCSSVLLGFVGWYGTIKESMCILLFYFLFMAVIITAESVIATVVLVFLPTVQQQTLEHSSAALKKSYRGYCEPDDYSMDWNLVMEKLKCCGVKNYTDFSGSSFEMRTGYAYPRSCCKPIGAADAIYQEGCFPMLLKITETQSFRLSWGLLGAAVVQLPGILATLLLFAELG</sequence>
<feature type="transmembrane region" description="Helical" evidence="6">
    <location>
        <begin position="56"/>
        <end position="77"/>
    </location>
</feature>
<keyword evidence="5 6" id="KW-0472">Membrane</keyword>
<dbReference type="CDD" id="cd03156">
    <property type="entry name" value="uroplakin_I_like_LEL"/>
    <property type="match status" value="1"/>
</dbReference>
<keyword evidence="3 6" id="KW-0812">Transmembrane</keyword>
<dbReference type="GO" id="GO:0005886">
    <property type="term" value="C:plasma membrane"/>
    <property type="evidence" value="ECO:0007669"/>
    <property type="project" value="TreeGrafter"/>
</dbReference>
<evidence type="ECO:0000313" key="8">
    <source>
        <dbReference type="Proteomes" id="UP000664940"/>
    </source>
</evidence>
<dbReference type="Gene3D" id="1.10.1450.10">
    <property type="entry name" value="Tetraspanin"/>
    <property type="match status" value="1"/>
</dbReference>
<feature type="transmembrane region" description="Helical" evidence="6">
    <location>
        <begin position="209"/>
        <end position="232"/>
    </location>
</feature>
<dbReference type="PANTHER" id="PTHR19282:SF455">
    <property type="entry name" value="TETRASPANIN-16"/>
    <property type="match status" value="1"/>
</dbReference>
<gene>
    <name evidence="7" type="ORF">HJG60_019651</name>
</gene>
<name>A0A833ZS63_9CHIR</name>
<dbReference type="PANTHER" id="PTHR19282">
    <property type="entry name" value="TETRASPANIN"/>
    <property type="match status" value="1"/>
</dbReference>
<dbReference type="Proteomes" id="UP000664940">
    <property type="component" value="Unassembled WGS sequence"/>
</dbReference>
<dbReference type="Pfam" id="PF00335">
    <property type="entry name" value="Tetraspanin"/>
    <property type="match status" value="1"/>
</dbReference>
<evidence type="ECO:0000313" key="7">
    <source>
        <dbReference type="EMBL" id="KAF6097933.1"/>
    </source>
</evidence>
<comment type="caution">
    <text evidence="7">The sequence shown here is derived from an EMBL/GenBank/DDBJ whole genome shotgun (WGS) entry which is preliminary data.</text>
</comment>
<feature type="transmembrane region" description="Helical" evidence="6">
    <location>
        <begin position="16"/>
        <end position="36"/>
    </location>
</feature>
<feature type="transmembrane region" description="Helical" evidence="6">
    <location>
        <begin position="89"/>
        <end position="112"/>
    </location>
</feature>
<proteinExistence type="inferred from homology"/>
<evidence type="ECO:0000256" key="1">
    <source>
        <dbReference type="ARBA" id="ARBA00004141"/>
    </source>
</evidence>
<dbReference type="InterPro" id="IPR008952">
    <property type="entry name" value="Tetraspanin_EC2_sf"/>
</dbReference>
<evidence type="ECO:0000256" key="3">
    <source>
        <dbReference type="ARBA" id="ARBA00022692"/>
    </source>
</evidence>